<evidence type="ECO:0000259" key="4">
    <source>
        <dbReference type="Pfam" id="PF13007"/>
    </source>
</evidence>
<feature type="coiled-coil region" evidence="1">
    <location>
        <begin position="40"/>
        <end position="86"/>
    </location>
</feature>
<feature type="domain" description="Transposase IS66 central" evidence="2">
    <location>
        <begin position="185"/>
        <end position="471"/>
    </location>
</feature>
<evidence type="ECO:0000259" key="2">
    <source>
        <dbReference type="Pfam" id="PF03050"/>
    </source>
</evidence>
<evidence type="ECO:0000313" key="7">
    <source>
        <dbReference type="Proteomes" id="UP000461443"/>
    </source>
</evidence>
<dbReference type="Pfam" id="PF13005">
    <property type="entry name" value="zf-IS66"/>
    <property type="match status" value="1"/>
</dbReference>
<reference evidence="6 7" key="2">
    <citation type="submission" date="2020-02" db="EMBL/GenBank/DDBJ databases">
        <title>The new genus of Enterobacteriales.</title>
        <authorList>
            <person name="Kim I.S."/>
        </authorList>
    </citation>
    <scope>NUCLEOTIDE SEQUENCE [LARGE SCALE GENOMIC DNA]</scope>
    <source>
        <strain evidence="6 7">SAP-6</strain>
    </source>
</reference>
<dbReference type="EMBL" id="WUBS01000009">
    <property type="protein sequence ID" value="NDL63727.1"/>
    <property type="molecule type" value="Genomic_DNA"/>
</dbReference>
<dbReference type="Pfam" id="PF03050">
    <property type="entry name" value="DDE_Tnp_IS66"/>
    <property type="match status" value="1"/>
</dbReference>
<reference evidence="6 7" key="1">
    <citation type="submission" date="2019-12" db="EMBL/GenBank/DDBJ databases">
        <authorList>
            <person name="Lee S.D."/>
        </authorList>
    </citation>
    <scope>NUCLEOTIDE SEQUENCE [LARGE SCALE GENOMIC DNA]</scope>
    <source>
        <strain evidence="6 7">SAP-6</strain>
    </source>
</reference>
<feature type="domain" description="Transposase IS66 zinc-finger binding" evidence="3">
    <location>
        <begin position="129"/>
        <end position="170"/>
    </location>
</feature>
<evidence type="ECO:0000259" key="3">
    <source>
        <dbReference type="Pfam" id="PF13005"/>
    </source>
</evidence>
<organism evidence="6 7">
    <name type="scientific">Acerihabitans arboris</name>
    <dbReference type="NCBI Taxonomy" id="2691583"/>
    <lineage>
        <taxon>Bacteria</taxon>
        <taxon>Pseudomonadati</taxon>
        <taxon>Pseudomonadota</taxon>
        <taxon>Gammaproteobacteria</taxon>
        <taxon>Enterobacterales</taxon>
        <taxon>Pectobacteriaceae</taxon>
        <taxon>Acerihabitans</taxon>
    </lineage>
</organism>
<protein>
    <submittedName>
        <fullName evidence="6">IS66 family transposase</fullName>
    </submittedName>
</protein>
<comment type="caution">
    <text evidence="6">The sequence shown here is derived from an EMBL/GenBank/DDBJ whole genome shotgun (WGS) entry which is preliminary data.</text>
</comment>
<name>A0A845SKF5_9GAMM</name>
<dbReference type="RefSeq" id="WP_162366449.1">
    <property type="nucleotide sequence ID" value="NZ_WUBS01000009.1"/>
</dbReference>
<dbReference type="NCBIfam" id="NF033517">
    <property type="entry name" value="transpos_IS66"/>
    <property type="match status" value="1"/>
</dbReference>
<dbReference type="InterPro" id="IPR052344">
    <property type="entry name" value="Transposase-related"/>
</dbReference>
<feature type="domain" description="Transposase IS66 C-terminal" evidence="5">
    <location>
        <begin position="478"/>
        <end position="515"/>
    </location>
</feature>
<evidence type="ECO:0000259" key="5">
    <source>
        <dbReference type="Pfam" id="PF13817"/>
    </source>
</evidence>
<feature type="domain" description="Transposase TnpC homeodomain" evidence="4">
    <location>
        <begin position="49"/>
        <end position="120"/>
    </location>
</feature>
<dbReference type="Proteomes" id="UP000461443">
    <property type="component" value="Unassembled WGS sequence"/>
</dbReference>
<proteinExistence type="predicted"/>
<dbReference type="InterPro" id="IPR039552">
    <property type="entry name" value="IS66_C"/>
</dbReference>
<dbReference type="InterPro" id="IPR024474">
    <property type="entry name" value="Znf_dom_IS66"/>
</dbReference>
<dbReference type="InterPro" id="IPR004291">
    <property type="entry name" value="Transposase_IS66_central"/>
</dbReference>
<sequence>MKRKNHALPTDVPALQALVLQQQTLVAQKQATIASLHDDLNARKSEIDRLLAQLATLRRLYFGRSSEKAGRQIVQLEHRLEELLTEEKVQHAPVDGPAVLPALRPSPVRRPLPAHLPREERCLEPREPACPACGGDLKPLGGDVSEQLELIKSAFKVIKTRRTKQACARCNVIVQAPAPSRPIERGIAGPGLLARVMTAKYAEYSPLYRLSEIFARQGVALSRATMAGWVGLCSNLLAPLADAVCDYVMDTGKVHVDDTPVDVLQPGNGKPKTGRLWVYVRDDRNAGSRLPPAVWFAYSPDRKGAHPQMHLAGFSGLLQADAYAGFNPLYEEGHIREVGCMAHARRKIHDIHVRHPSPTTDEALRRIGQLYAIEAGIRGRPAEERRQVRETRSRPLLMSLESWIREKLTTLSRQADTAKAFNYLMNHWPALCYYAGDGWAEIDNNIAENALRVVSLGRKNYLFMGSDSGGDRAALMYTLIGSCKLNGVEPEAYLRHVLATIADHPINKLKELLPWNLTIPAE</sequence>
<keyword evidence="1" id="KW-0175">Coiled coil</keyword>
<dbReference type="PANTHER" id="PTHR33678:SF1">
    <property type="entry name" value="BLL1576 PROTEIN"/>
    <property type="match status" value="1"/>
</dbReference>
<accession>A0A845SKF5</accession>
<gene>
    <name evidence="6" type="ORF">GRH90_13325</name>
</gene>
<keyword evidence="7" id="KW-1185">Reference proteome</keyword>
<dbReference type="InterPro" id="IPR024463">
    <property type="entry name" value="Transposase_TnpC_homeodom"/>
</dbReference>
<dbReference type="Pfam" id="PF13817">
    <property type="entry name" value="DDE_Tnp_IS66_C"/>
    <property type="match status" value="1"/>
</dbReference>
<dbReference type="Pfam" id="PF13007">
    <property type="entry name" value="LZ_Tnp_IS66"/>
    <property type="match status" value="1"/>
</dbReference>
<evidence type="ECO:0000313" key="6">
    <source>
        <dbReference type="EMBL" id="NDL63727.1"/>
    </source>
</evidence>
<evidence type="ECO:0000256" key="1">
    <source>
        <dbReference type="SAM" id="Coils"/>
    </source>
</evidence>
<dbReference type="PANTHER" id="PTHR33678">
    <property type="entry name" value="BLL1576 PROTEIN"/>
    <property type="match status" value="1"/>
</dbReference>
<dbReference type="AlphaFoldDB" id="A0A845SKF5"/>